<dbReference type="SUPFAM" id="SSF48452">
    <property type="entry name" value="TPR-like"/>
    <property type="match status" value="1"/>
</dbReference>
<proteinExistence type="predicted"/>
<dbReference type="AlphaFoldDB" id="A0A1I2I9D4"/>
<dbReference type="STRING" id="655355.SAMN05216283_105118"/>
<dbReference type="RefSeq" id="WP_093920029.1">
    <property type="nucleotide sequence ID" value="NZ_FONW01000005.1"/>
</dbReference>
<keyword evidence="1" id="KW-0449">Lipoprotein</keyword>
<organism evidence="1 2">
    <name type="scientific">Sunxiuqinia elliptica</name>
    <dbReference type="NCBI Taxonomy" id="655355"/>
    <lineage>
        <taxon>Bacteria</taxon>
        <taxon>Pseudomonadati</taxon>
        <taxon>Bacteroidota</taxon>
        <taxon>Bacteroidia</taxon>
        <taxon>Marinilabiliales</taxon>
        <taxon>Prolixibacteraceae</taxon>
        <taxon>Sunxiuqinia</taxon>
    </lineage>
</organism>
<gene>
    <name evidence="1" type="ORF">SAMN05216283_105118</name>
</gene>
<dbReference type="Proteomes" id="UP000198964">
    <property type="component" value="Unassembled WGS sequence"/>
</dbReference>
<dbReference type="Gene3D" id="1.25.40.390">
    <property type="match status" value="2"/>
</dbReference>
<evidence type="ECO:0000313" key="2">
    <source>
        <dbReference type="Proteomes" id="UP000198964"/>
    </source>
</evidence>
<dbReference type="Pfam" id="PF12741">
    <property type="entry name" value="SusD-like"/>
    <property type="match status" value="2"/>
</dbReference>
<keyword evidence="2" id="KW-1185">Reference proteome</keyword>
<sequence length="635" mass="71446">MKTLKKLFTLALGSTLLFSCSDFDDVNVDPKAANADQVQVEYIINSSIIGAQQNPHVAERAFVLYWKTASRQHRTNGSLALGSYSDGWSGDYYNALSDWLKASSLAITTAEAKIEAGTAFPYTENMMHIARIWRVYLMSEFADNFGPMPIDAFNGENPEFSDLKTVYYHMLSELTDATAKINTDEALPESIAKYDQAYGFNYAKWIKYGNSLRLRLAMRLSEVDPAKAQAEFEAAVSQQLILDAEDNFKVAEKPGWDNLTGVMSREWNSQMLSTTLNNLYIGLGGINSEDLLPAEMHDQIKPADYMGLRFSDHLTTMTNDPSAGYWFDGLHKVMDPRAYKAFIIPGDFDNSNFSFYPSWTEDAKTVTRDLVDDNDEVVKEIDATYTWNAAPLGAWGEKSAKNQVSFYTGTNPRLSQEFRGSESERIFFASWETNFLIAEAAVRGWNTPIDAKTAYENGVKASFEYWGLSGLADQYLASESYNRAGTSVSFEHTTEPTGGFTMNFVDGYTDEAGIVTFEYPNNTIYQNGQVKNDELTKIITQKYLAQLPWLPLEAWNDHRRLGLPFFENPAVDLPMTELPDLNASNYMTNSVKFFPQRLKYPSSLENSNSEGYQQAVSFLGGEDAVLTPLWWAKKQ</sequence>
<evidence type="ECO:0000313" key="1">
    <source>
        <dbReference type="EMBL" id="SFF37171.1"/>
    </source>
</evidence>
<accession>A0A1I2I9D4</accession>
<reference evidence="1 2" key="1">
    <citation type="submission" date="2016-10" db="EMBL/GenBank/DDBJ databases">
        <authorList>
            <person name="de Groot N.N."/>
        </authorList>
    </citation>
    <scope>NUCLEOTIDE SEQUENCE [LARGE SCALE GENOMIC DNA]</scope>
    <source>
        <strain evidence="1 2">CGMCC 1.9156</strain>
    </source>
</reference>
<dbReference type="EMBL" id="FONW01000005">
    <property type="protein sequence ID" value="SFF37171.1"/>
    <property type="molecule type" value="Genomic_DNA"/>
</dbReference>
<protein>
    <submittedName>
        <fullName evidence="1">Susd and RagB outer membrane lipoprotein</fullName>
    </submittedName>
</protein>
<name>A0A1I2I9D4_9BACT</name>
<dbReference type="InterPro" id="IPR024302">
    <property type="entry name" value="SusD-like"/>
</dbReference>
<dbReference type="InterPro" id="IPR011990">
    <property type="entry name" value="TPR-like_helical_dom_sf"/>
</dbReference>
<dbReference type="PROSITE" id="PS51257">
    <property type="entry name" value="PROKAR_LIPOPROTEIN"/>
    <property type="match status" value="1"/>
</dbReference>